<name>N0B5X4_9HYPH</name>
<evidence type="ECO:0000256" key="1">
    <source>
        <dbReference type="SAM" id="MobiDB-lite"/>
    </source>
</evidence>
<dbReference type="AlphaFoldDB" id="N0B5X4"/>
<dbReference type="STRING" id="670307.HYPDE_36413"/>
<feature type="region of interest" description="Disordered" evidence="1">
    <location>
        <begin position="84"/>
        <end position="112"/>
    </location>
</feature>
<feature type="signal peptide" evidence="2">
    <location>
        <begin position="1"/>
        <end position="25"/>
    </location>
</feature>
<feature type="region of interest" description="Disordered" evidence="1">
    <location>
        <begin position="179"/>
        <end position="224"/>
    </location>
</feature>
<evidence type="ECO:0008006" key="5">
    <source>
        <dbReference type="Google" id="ProtNLM"/>
    </source>
</evidence>
<dbReference type="OrthoDB" id="8451554at2"/>
<gene>
    <name evidence="3" type="ORF">HYPDE_36413</name>
</gene>
<keyword evidence="2" id="KW-0732">Signal</keyword>
<organism evidence="3 4">
    <name type="scientific">Hyphomicrobium denitrificans 1NES1</name>
    <dbReference type="NCBI Taxonomy" id="670307"/>
    <lineage>
        <taxon>Bacteria</taxon>
        <taxon>Pseudomonadati</taxon>
        <taxon>Pseudomonadota</taxon>
        <taxon>Alphaproteobacteria</taxon>
        <taxon>Hyphomicrobiales</taxon>
        <taxon>Hyphomicrobiaceae</taxon>
        <taxon>Hyphomicrobium</taxon>
    </lineage>
</organism>
<dbReference type="KEGG" id="hdt:HYPDE_36413"/>
<evidence type="ECO:0000313" key="4">
    <source>
        <dbReference type="Proteomes" id="UP000005952"/>
    </source>
</evidence>
<dbReference type="Pfam" id="PF07813">
    <property type="entry name" value="LTXXQ"/>
    <property type="match status" value="1"/>
</dbReference>
<dbReference type="GO" id="GO:0042597">
    <property type="term" value="C:periplasmic space"/>
    <property type="evidence" value="ECO:0007669"/>
    <property type="project" value="InterPro"/>
</dbReference>
<proteinExistence type="predicted"/>
<dbReference type="HOGENOM" id="CLU_105365_0_0_5"/>
<evidence type="ECO:0000256" key="2">
    <source>
        <dbReference type="SAM" id="SignalP"/>
    </source>
</evidence>
<dbReference type="Proteomes" id="UP000005952">
    <property type="component" value="Chromosome"/>
</dbReference>
<dbReference type="eggNOG" id="ENOG50334FE">
    <property type="taxonomic scope" value="Bacteria"/>
</dbReference>
<feature type="chain" id="PRO_5004105443" description="LTXXQ motif family protein" evidence="2">
    <location>
        <begin position="26"/>
        <end position="224"/>
    </location>
</feature>
<dbReference type="RefSeq" id="WP_015598971.1">
    <property type="nucleotide sequence ID" value="NC_021172.1"/>
</dbReference>
<keyword evidence="4" id="KW-1185">Reference proteome</keyword>
<dbReference type="InterPro" id="IPR012899">
    <property type="entry name" value="LTXXQ"/>
</dbReference>
<feature type="compositionally biased region" description="Basic residues" evidence="1">
    <location>
        <begin position="182"/>
        <end position="191"/>
    </location>
</feature>
<evidence type="ECO:0000313" key="3">
    <source>
        <dbReference type="EMBL" id="AGK58954.1"/>
    </source>
</evidence>
<accession>N0B5X4</accession>
<protein>
    <recommendedName>
        <fullName evidence="5">LTXXQ motif family protein</fullName>
    </recommendedName>
</protein>
<reference evidence="3 4" key="1">
    <citation type="journal article" date="2013" name="Genome Announc.">
        <title>Genome sequences for three denitrifying bacterial strains isolated from a uranium- and nitrate-contaminated subsurface environment.</title>
        <authorList>
            <person name="Venkatramanan R."/>
            <person name="Prakash O."/>
            <person name="Woyke T."/>
            <person name="Chain P."/>
            <person name="Goodwin L.A."/>
            <person name="Watson D."/>
            <person name="Brooks S."/>
            <person name="Kostka J.E."/>
            <person name="Green S.J."/>
        </authorList>
    </citation>
    <scope>NUCLEOTIDE SEQUENCE [LARGE SCALE GENOMIC DNA]</scope>
    <source>
        <strain evidence="3 4">1NES1</strain>
    </source>
</reference>
<sequence length="224" mass="24776">MNNLSRGTWLAIAAVAAIPATVAIAKTVDRGGWHNMTPETRSRLEEGRIAMVKAALQLNADQEKLWSPVESTVRDAFKVREEKRAEWAKKREERRAEKDAAEPKPRDLSERYERISQRLAERADRMKAFSTAFKPFYTSLSDEQKDVLRPLMRQLTPGFGHGNRGPRWAFGGGWGPGGGPGHHYHHGHHGWRGGPDGQGAPGMQNEAPDDDTGPGAPAEPDKKG</sequence>
<dbReference type="EMBL" id="CP005587">
    <property type="protein sequence ID" value="AGK58954.1"/>
    <property type="molecule type" value="Genomic_DNA"/>
</dbReference>